<evidence type="ECO:0000313" key="7">
    <source>
        <dbReference type="EMBL" id="QDU95318.1"/>
    </source>
</evidence>
<sequence length="265" mass="29064">MLAEHLIALVALTAMEIVLGIDNIVFIAILSGRLPEEQQPKARQLGLLLALGTRLLLLCSLTWIMGADEPIFHLSDLGVLTDWLQTEDHQEINGISIRDLILLGGGLFLLVKSTLEIHERMADDDSHESDAKKHPSFASVLVQIALLDIVFSLDSVITAVGMVDVGDHASLYDMFFGGLWVMITAVILAVVVMMIFAETVSRFIKQNPTLKMLALSFLILIGVMLLAEGSGAHIDKGYIYFAMVFALGVEVLNLQVRRRSAKKAE</sequence>
<accession>A0A518DU14</accession>
<keyword evidence="8" id="KW-1185">Reference proteome</keyword>
<dbReference type="AlphaFoldDB" id="A0A518DU14"/>
<dbReference type="InterPro" id="IPR005496">
    <property type="entry name" value="Integral_membrane_TerC"/>
</dbReference>
<comment type="similarity">
    <text evidence="2">Belongs to the TerC family.</text>
</comment>
<feature type="transmembrane region" description="Helical" evidence="6">
    <location>
        <begin position="140"/>
        <end position="163"/>
    </location>
</feature>
<evidence type="ECO:0000256" key="2">
    <source>
        <dbReference type="ARBA" id="ARBA00007511"/>
    </source>
</evidence>
<dbReference type="Proteomes" id="UP000317648">
    <property type="component" value="Chromosome"/>
</dbReference>
<feature type="transmembrane region" description="Helical" evidence="6">
    <location>
        <begin position="44"/>
        <end position="65"/>
    </location>
</feature>
<keyword evidence="4 6" id="KW-1133">Transmembrane helix</keyword>
<comment type="subcellular location">
    <subcellularLocation>
        <location evidence="1">Membrane</location>
        <topology evidence="1">Multi-pass membrane protein</topology>
    </subcellularLocation>
</comment>
<feature type="transmembrane region" description="Helical" evidence="6">
    <location>
        <begin position="92"/>
        <end position="111"/>
    </location>
</feature>
<evidence type="ECO:0000256" key="1">
    <source>
        <dbReference type="ARBA" id="ARBA00004141"/>
    </source>
</evidence>
<evidence type="ECO:0000313" key="8">
    <source>
        <dbReference type="Proteomes" id="UP000317648"/>
    </source>
</evidence>
<feature type="transmembrane region" description="Helical" evidence="6">
    <location>
        <begin position="175"/>
        <end position="197"/>
    </location>
</feature>
<evidence type="ECO:0000256" key="6">
    <source>
        <dbReference type="SAM" id="Phobius"/>
    </source>
</evidence>
<dbReference type="PANTHER" id="PTHR30238">
    <property type="entry name" value="MEMBRANE BOUND PREDICTED REDOX MODULATOR"/>
    <property type="match status" value="1"/>
</dbReference>
<organism evidence="7 8">
    <name type="scientific">Lignipirellula cremea</name>
    <dbReference type="NCBI Taxonomy" id="2528010"/>
    <lineage>
        <taxon>Bacteria</taxon>
        <taxon>Pseudomonadati</taxon>
        <taxon>Planctomycetota</taxon>
        <taxon>Planctomycetia</taxon>
        <taxon>Pirellulales</taxon>
        <taxon>Pirellulaceae</taxon>
        <taxon>Lignipirellula</taxon>
    </lineage>
</organism>
<gene>
    <name evidence="7" type="ORF">Pla8534_31330</name>
</gene>
<proteinExistence type="inferred from homology"/>
<dbReference type="PANTHER" id="PTHR30238:SF4">
    <property type="entry name" value="SLL1022 PROTEIN"/>
    <property type="match status" value="1"/>
</dbReference>
<dbReference type="RefSeq" id="WP_145054074.1">
    <property type="nucleotide sequence ID" value="NZ_CP036433.1"/>
</dbReference>
<feature type="transmembrane region" description="Helical" evidence="6">
    <location>
        <begin position="209"/>
        <end position="226"/>
    </location>
</feature>
<feature type="transmembrane region" description="Helical" evidence="6">
    <location>
        <begin position="6"/>
        <end position="32"/>
    </location>
</feature>
<evidence type="ECO:0000256" key="3">
    <source>
        <dbReference type="ARBA" id="ARBA00022692"/>
    </source>
</evidence>
<evidence type="ECO:0000256" key="5">
    <source>
        <dbReference type="ARBA" id="ARBA00023136"/>
    </source>
</evidence>
<dbReference type="GO" id="GO:0016020">
    <property type="term" value="C:membrane"/>
    <property type="evidence" value="ECO:0007669"/>
    <property type="project" value="UniProtKB-SubCell"/>
</dbReference>
<dbReference type="EMBL" id="CP036433">
    <property type="protein sequence ID" value="QDU95318.1"/>
    <property type="molecule type" value="Genomic_DNA"/>
</dbReference>
<keyword evidence="5 6" id="KW-0472">Membrane</keyword>
<evidence type="ECO:0000256" key="4">
    <source>
        <dbReference type="ARBA" id="ARBA00022989"/>
    </source>
</evidence>
<protein>
    <submittedName>
        <fullName evidence="7">Integral membrane protein TerC family protein</fullName>
    </submittedName>
</protein>
<dbReference type="OrthoDB" id="9806211at2"/>
<name>A0A518DU14_9BACT</name>
<dbReference type="Pfam" id="PF03741">
    <property type="entry name" value="TerC"/>
    <property type="match status" value="1"/>
</dbReference>
<reference evidence="7 8" key="1">
    <citation type="submission" date="2019-02" db="EMBL/GenBank/DDBJ databases">
        <title>Deep-cultivation of Planctomycetes and their phenomic and genomic characterization uncovers novel biology.</title>
        <authorList>
            <person name="Wiegand S."/>
            <person name="Jogler M."/>
            <person name="Boedeker C."/>
            <person name="Pinto D."/>
            <person name="Vollmers J."/>
            <person name="Rivas-Marin E."/>
            <person name="Kohn T."/>
            <person name="Peeters S.H."/>
            <person name="Heuer A."/>
            <person name="Rast P."/>
            <person name="Oberbeckmann S."/>
            <person name="Bunk B."/>
            <person name="Jeske O."/>
            <person name="Meyerdierks A."/>
            <person name="Storesund J.E."/>
            <person name="Kallscheuer N."/>
            <person name="Luecker S."/>
            <person name="Lage O.M."/>
            <person name="Pohl T."/>
            <person name="Merkel B.J."/>
            <person name="Hornburger P."/>
            <person name="Mueller R.-W."/>
            <person name="Bruemmer F."/>
            <person name="Labrenz M."/>
            <person name="Spormann A.M."/>
            <person name="Op den Camp H."/>
            <person name="Overmann J."/>
            <person name="Amann R."/>
            <person name="Jetten M.S.M."/>
            <person name="Mascher T."/>
            <person name="Medema M.H."/>
            <person name="Devos D.P."/>
            <person name="Kaster A.-K."/>
            <person name="Ovreas L."/>
            <person name="Rohde M."/>
            <person name="Galperin M.Y."/>
            <person name="Jogler C."/>
        </authorList>
    </citation>
    <scope>NUCLEOTIDE SEQUENCE [LARGE SCALE GENOMIC DNA]</scope>
    <source>
        <strain evidence="7 8">Pla85_3_4</strain>
    </source>
</reference>
<keyword evidence="3 6" id="KW-0812">Transmembrane</keyword>
<dbReference type="KEGG" id="lcre:Pla8534_31330"/>
<feature type="transmembrane region" description="Helical" evidence="6">
    <location>
        <begin position="238"/>
        <end position="256"/>
    </location>
</feature>